<evidence type="ECO:0000256" key="1">
    <source>
        <dbReference type="ARBA" id="ARBA00023015"/>
    </source>
</evidence>
<dbReference type="GO" id="GO:0006352">
    <property type="term" value="P:DNA-templated transcription initiation"/>
    <property type="evidence" value="ECO:0007669"/>
    <property type="project" value="InterPro"/>
</dbReference>
<evidence type="ECO:0000259" key="5">
    <source>
        <dbReference type="Pfam" id="PF08281"/>
    </source>
</evidence>
<evidence type="ECO:0000256" key="3">
    <source>
        <dbReference type="ARBA" id="ARBA00023125"/>
    </source>
</evidence>
<dbReference type="Gene3D" id="1.10.10.10">
    <property type="entry name" value="Winged helix-like DNA-binding domain superfamily/Winged helix DNA-binding domain"/>
    <property type="match status" value="1"/>
</dbReference>
<dbReference type="PANTHER" id="PTHR43133">
    <property type="entry name" value="RNA POLYMERASE ECF-TYPE SIGMA FACTO"/>
    <property type="match status" value="1"/>
</dbReference>
<name>A0A8S5P3R0_9CAUD</name>
<dbReference type="NCBIfam" id="TIGR02937">
    <property type="entry name" value="sigma70-ECF"/>
    <property type="match status" value="1"/>
</dbReference>
<accession>A0A8S5P3R0</accession>
<dbReference type="InterPro" id="IPR014284">
    <property type="entry name" value="RNA_pol_sigma-70_dom"/>
</dbReference>
<evidence type="ECO:0000256" key="4">
    <source>
        <dbReference type="ARBA" id="ARBA00023163"/>
    </source>
</evidence>
<dbReference type="Pfam" id="PF08281">
    <property type="entry name" value="Sigma70_r4_2"/>
    <property type="match status" value="1"/>
</dbReference>
<proteinExistence type="predicted"/>
<sequence length="135" mass="16088">MVSPSYMDRICEMFDSFCKTVSRNYYRDLLRAEKRRNDHYKEEPVDYLFELLGHKDAYPSDSFVLDADGHSCVVESETLYEALKSLPEKQRNVLLLDFWRNLSDGEIAERLEVTTRTVYNLRHRAYQAIKKFYGR</sequence>
<dbReference type="GO" id="GO:0016987">
    <property type="term" value="F:sigma factor activity"/>
    <property type="evidence" value="ECO:0007669"/>
    <property type="project" value="UniProtKB-KW"/>
</dbReference>
<dbReference type="InterPro" id="IPR036388">
    <property type="entry name" value="WH-like_DNA-bd_sf"/>
</dbReference>
<organism evidence="6">
    <name type="scientific">Myoviridae sp. ctOv05</name>
    <dbReference type="NCBI Taxonomy" id="2825094"/>
    <lineage>
        <taxon>Viruses</taxon>
        <taxon>Duplodnaviria</taxon>
        <taxon>Heunggongvirae</taxon>
        <taxon>Uroviricota</taxon>
        <taxon>Caudoviricetes</taxon>
    </lineage>
</organism>
<evidence type="ECO:0000313" key="6">
    <source>
        <dbReference type="EMBL" id="DAE01727.1"/>
    </source>
</evidence>
<dbReference type="InterPro" id="IPR013249">
    <property type="entry name" value="RNA_pol_sigma70_r4_t2"/>
</dbReference>
<dbReference type="EMBL" id="BK015329">
    <property type="protein sequence ID" value="DAE01727.1"/>
    <property type="molecule type" value="Genomic_DNA"/>
</dbReference>
<keyword evidence="4" id="KW-0804">Transcription</keyword>
<dbReference type="SUPFAM" id="SSF88659">
    <property type="entry name" value="Sigma3 and sigma4 domains of RNA polymerase sigma factors"/>
    <property type="match status" value="1"/>
</dbReference>
<dbReference type="GO" id="GO:0003677">
    <property type="term" value="F:DNA binding"/>
    <property type="evidence" value="ECO:0007669"/>
    <property type="project" value="UniProtKB-KW"/>
</dbReference>
<keyword evidence="1" id="KW-0805">Transcription regulation</keyword>
<dbReference type="CDD" id="cd06171">
    <property type="entry name" value="Sigma70_r4"/>
    <property type="match status" value="1"/>
</dbReference>
<reference evidence="6" key="1">
    <citation type="journal article" date="2021" name="Proc. Natl. Acad. Sci. U.S.A.">
        <title>A Catalog of Tens of Thousands of Viruses from Human Metagenomes Reveals Hidden Associations with Chronic Diseases.</title>
        <authorList>
            <person name="Tisza M.J."/>
            <person name="Buck C.B."/>
        </authorList>
    </citation>
    <scope>NUCLEOTIDE SEQUENCE</scope>
    <source>
        <strain evidence="6">CtOv05</strain>
    </source>
</reference>
<dbReference type="InterPro" id="IPR039425">
    <property type="entry name" value="RNA_pol_sigma-70-like"/>
</dbReference>
<feature type="domain" description="RNA polymerase sigma factor 70 region 4 type 2" evidence="5">
    <location>
        <begin position="77"/>
        <end position="128"/>
    </location>
</feature>
<keyword evidence="3" id="KW-0238">DNA-binding</keyword>
<dbReference type="PANTHER" id="PTHR43133:SF8">
    <property type="entry name" value="RNA POLYMERASE SIGMA FACTOR HI_1459-RELATED"/>
    <property type="match status" value="1"/>
</dbReference>
<dbReference type="InterPro" id="IPR013324">
    <property type="entry name" value="RNA_pol_sigma_r3/r4-like"/>
</dbReference>
<keyword evidence="2" id="KW-0731">Sigma factor</keyword>
<protein>
    <submittedName>
        <fullName evidence="6">RNA polymerase sigma factor</fullName>
    </submittedName>
</protein>
<evidence type="ECO:0000256" key="2">
    <source>
        <dbReference type="ARBA" id="ARBA00023082"/>
    </source>
</evidence>